<dbReference type="GO" id="GO:0032259">
    <property type="term" value="P:methylation"/>
    <property type="evidence" value="ECO:0007669"/>
    <property type="project" value="UniProtKB-KW"/>
</dbReference>
<evidence type="ECO:0000256" key="1">
    <source>
        <dbReference type="ARBA" id="ARBA00022603"/>
    </source>
</evidence>
<feature type="non-terminal residue" evidence="5">
    <location>
        <position position="1"/>
    </location>
</feature>
<keyword evidence="4" id="KW-0812">Transmembrane</keyword>
<dbReference type="GO" id="GO:0008168">
    <property type="term" value="F:methyltransferase activity"/>
    <property type="evidence" value="ECO:0007669"/>
    <property type="project" value="UniProtKB-KW"/>
</dbReference>
<gene>
    <name evidence="5" type="ORF">OMED0932_LOCUS1763</name>
</gene>
<evidence type="ECO:0000256" key="4">
    <source>
        <dbReference type="SAM" id="Phobius"/>
    </source>
</evidence>
<evidence type="ECO:0008006" key="6">
    <source>
        <dbReference type="Google" id="ProtNLM"/>
    </source>
</evidence>
<name>A0A7S2QYY1_9CHLO</name>
<feature type="transmembrane region" description="Helical" evidence="4">
    <location>
        <begin position="161"/>
        <end position="181"/>
    </location>
</feature>
<sequence length="237" mass="26220">VLRGDDKLAFVTELFDVVAESYDRLNDFISLGAVRFWRWWALLDAFARGSRVLDVGCGPGNVTAYCMYTHLTHMAIDCTGVDCSGKMLELARRRCPGATFVKGDAGALDECGIESDAYDVVTTVYTLRNFPDLERALGEMYRCVKPGGKVFVLDAFPPRGAFAWLLRLWLTFALPAIGWLLTRNSKPYAYLANSIQKTATADEVKAMLESFGAERASVQNYWPFGAAAKVVAYKPAL</sequence>
<reference evidence="5" key="1">
    <citation type="submission" date="2021-01" db="EMBL/GenBank/DDBJ databases">
        <authorList>
            <person name="Corre E."/>
            <person name="Pelletier E."/>
            <person name="Niang G."/>
            <person name="Scheremetjew M."/>
            <person name="Finn R."/>
            <person name="Kale V."/>
            <person name="Holt S."/>
            <person name="Cochrane G."/>
            <person name="Meng A."/>
            <person name="Brown T."/>
            <person name="Cohen L."/>
        </authorList>
    </citation>
    <scope>NUCLEOTIDE SEQUENCE</scope>
    <source>
        <strain evidence="5">Clade-D-RCC2596</strain>
    </source>
</reference>
<dbReference type="PANTHER" id="PTHR43591:SF24">
    <property type="entry name" value="2-METHOXY-6-POLYPRENYL-1,4-BENZOQUINOL METHYLASE, MITOCHONDRIAL"/>
    <property type="match status" value="1"/>
</dbReference>
<accession>A0A7S2QYY1</accession>
<keyword evidence="1" id="KW-0489">Methyltransferase</keyword>
<dbReference type="CDD" id="cd02440">
    <property type="entry name" value="AdoMet_MTases"/>
    <property type="match status" value="1"/>
</dbReference>
<dbReference type="PROSITE" id="PS51608">
    <property type="entry name" value="SAM_MT_UBIE"/>
    <property type="match status" value="1"/>
</dbReference>
<evidence type="ECO:0000313" key="5">
    <source>
        <dbReference type="EMBL" id="CAD9656017.1"/>
    </source>
</evidence>
<evidence type="ECO:0000256" key="2">
    <source>
        <dbReference type="ARBA" id="ARBA00022679"/>
    </source>
</evidence>
<dbReference type="Gene3D" id="3.40.50.150">
    <property type="entry name" value="Vaccinia Virus protein VP39"/>
    <property type="match status" value="1"/>
</dbReference>
<dbReference type="AlphaFoldDB" id="A0A7S2QYY1"/>
<dbReference type="Pfam" id="PF01209">
    <property type="entry name" value="Ubie_methyltran"/>
    <property type="match status" value="1"/>
</dbReference>
<organism evidence="5">
    <name type="scientific">Ostreococcus mediterraneus</name>
    <dbReference type="NCBI Taxonomy" id="1486918"/>
    <lineage>
        <taxon>Eukaryota</taxon>
        <taxon>Viridiplantae</taxon>
        <taxon>Chlorophyta</taxon>
        <taxon>Mamiellophyceae</taxon>
        <taxon>Mamiellales</taxon>
        <taxon>Bathycoccaceae</taxon>
        <taxon>Ostreococcus</taxon>
    </lineage>
</organism>
<protein>
    <recommendedName>
        <fullName evidence="6">Methyltransferase domain-containing protein</fullName>
    </recommendedName>
</protein>
<dbReference type="PANTHER" id="PTHR43591">
    <property type="entry name" value="METHYLTRANSFERASE"/>
    <property type="match status" value="1"/>
</dbReference>
<keyword evidence="3" id="KW-0949">S-adenosyl-L-methionine</keyword>
<keyword evidence="2" id="KW-0808">Transferase</keyword>
<dbReference type="InterPro" id="IPR004033">
    <property type="entry name" value="UbiE/COQ5_MeTrFase"/>
</dbReference>
<dbReference type="InterPro" id="IPR029063">
    <property type="entry name" value="SAM-dependent_MTases_sf"/>
</dbReference>
<proteinExistence type="predicted"/>
<keyword evidence="4" id="KW-0472">Membrane</keyword>
<evidence type="ECO:0000256" key="3">
    <source>
        <dbReference type="ARBA" id="ARBA00022691"/>
    </source>
</evidence>
<dbReference type="EMBL" id="HBHH01004460">
    <property type="protein sequence ID" value="CAD9656017.1"/>
    <property type="molecule type" value="Transcribed_RNA"/>
</dbReference>
<dbReference type="SUPFAM" id="SSF53335">
    <property type="entry name" value="S-adenosyl-L-methionine-dependent methyltransferases"/>
    <property type="match status" value="1"/>
</dbReference>
<keyword evidence="4" id="KW-1133">Transmembrane helix</keyword>